<dbReference type="PROSITE" id="PS51257">
    <property type="entry name" value="PROKAR_LIPOPROTEIN"/>
    <property type="match status" value="1"/>
</dbReference>
<proteinExistence type="predicted"/>
<evidence type="ECO:0000313" key="1">
    <source>
        <dbReference type="EMBL" id="NEE06646.1"/>
    </source>
</evidence>
<accession>A0A6G3WMB0</accession>
<sequence>MASKRGKQTVRDMILSTLVIAACAGVI</sequence>
<gene>
    <name evidence="1" type="ORF">G3M58_09340</name>
</gene>
<organism evidence="1">
    <name type="scientific">Streptomyces sp. SID7499</name>
    <dbReference type="NCBI Taxonomy" id="2706086"/>
    <lineage>
        <taxon>Bacteria</taxon>
        <taxon>Bacillati</taxon>
        <taxon>Actinomycetota</taxon>
        <taxon>Actinomycetes</taxon>
        <taxon>Kitasatosporales</taxon>
        <taxon>Streptomycetaceae</taxon>
        <taxon>Streptomyces</taxon>
    </lineage>
</organism>
<dbReference type="AlphaFoldDB" id="A0A6G3WMB0"/>
<reference evidence="1" key="1">
    <citation type="submission" date="2020-01" db="EMBL/GenBank/DDBJ databases">
        <title>Insect and environment-associated Actinomycetes.</title>
        <authorList>
            <person name="Currrie C."/>
            <person name="Chevrette M."/>
            <person name="Carlson C."/>
            <person name="Stubbendieck R."/>
            <person name="Wendt-Pienkowski E."/>
        </authorList>
    </citation>
    <scope>NUCLEOTIDE SEQUENCE</scope>
    <source>
        <strain evidence="1">SID7499</strain>
    </source>
</reference>
<feature type="non-terminal residue" evidence="1">
    <location>
        <position position="27"/>
    </location>
</feature>
<protein>
    <submittedName>
        <fullName evidence="1">DUF4245 domain-containing protein</fullName>
    </submittedName>
</protein>
<name>A0A6G3WMB0_9ACTN</name>
<dbReference type="EMBL" id="JAAGMN010001070">
    <property type="protein sequence ID" value="NEE06646.1"/>
    <property type="molecule type" value="Genomic_DNA"/>
</dbReference>
<comment type="caution">
    <text evidence="1">The sequence shown here is derived from an EMBL/GenBank/DDBJ whole genome shotgun (WGS) entry which is preliminary data.</text>
</comment>